<name>A0A0A9EMQ8_ARUDO</name>
<dbReference type="EMBL" id="GBRH01197602">
    <property type="protein sequence ID" value="JAE00294.1"/>
    <property type="molecule type" value="Transcribed_RNA"/>
</dbReference>
<sequence length="8" mass="981">MRNPTESF</sequence>
<evidence type="ECO:0000313" key="1">
    <source>
        <dbReference type="EMBL" id="JAE00294.1"/>
    </source>
</evidence>
<organism evidence="1">
    <name type="scientific">Arundo donax</name>
    <name type="common">Giant reed</name>
    <name type="synonym">Donax arundinaceus</name>
    <dbReference type="NCBI Taxonomy" id="35708"/>
    <lineage>
        <taxon>Eukaryota</taxon>
        <taxon>Viridiplantae</taxon>
        <taxon>Streptophyta</taxon>
        <taxon>Embryophyta</taxon>
        <taxon>Tracheophyta</taxon>
        <taxon>Spermatophyta</taxon>
        <taxon>Magnoliopsida</taxon>
        <taxon>Liliopsida</taxon>
        <taxon>Poales</taxon>
        <taxon>Poaceae</taxon>
        <taxon>PACMAD clade</taxon>
        <taxon>Arundinoideae</taxon>
        <taxon>Arundineae</taxon>
        <taxon>Arundo</taxon>
    </lineage>
</organism>
<protein>
    <submittedName>
        <fullName evidence="1">Uncharacterized protein</fullName>
    </submittedName>
</protein>
<reference evidence="1" key="1">
    <citation type="submission" date="2014-09" db="EMBL/GenBank/DDBJ databases">
        <authorList>
            <person name="Magalhaes I.L.F."/>
            <person name="Oliveira U."/>
            <person name="Santos F.R."/>
            <person name="Vidigal T.H.D.A."/>
            <person name="Brescovit A.D."/>
            <person name="Santos A.J."/>
        </authorList>
    </citation>
    <scope>NUCLEOTIDE SEQUENCE</scope>
    <source>
        <tissue evidence="1">Shoot tissue taken approximately 20 cm above the soil surface</tissue>
    </source>
</reference>
<proteinExistence type="predicted"/>
<reference evidence="1" key="2">
    <citation type="journal article" date="2015" name="Data Brief">
        <title>Shoot transcriptome of the giant reed, Arundo donax.</title>
        <authorList>
            <person name="Barrero R.A."/>
            <person name="Guerrero F.D."/>
            <person name="Moolhuijzen P."/>
            <person name="Goolsby J.A."/>
            <person name="Tidwell J."/>
            <person name="Bellgard S.E."/>
            <person name="Bellgard M.I."/>
        </authorList>
    </citation>
    <scope>NUCLEOTIDE SEQUENCE</scope>
    <source>
        <tissue evidence="1">Shoot tissue taken approximately 20 cm above the soil surface</tissue>
    </source>
</reference>
<accession>A0A0A9EMQ8</accession>